<protein>
    <submittedName>
        <fullName evidence="1">Uncharacterized protein</fullName>
    </submittedName>
</protein>
<dbReference type="EMBL" id="KZ857431">
    <property type="protein sequence ID" value="RDX46061.1"/>
    <property type="molecule type" value="Genomic_DNA"/>
</dbReference>
<evidence type="ECO:0000313" key="2">
    <source>
        <dbReference type="Proteomes" id="UP000256964"/>
    </source>
</evidence>
<keyword evidence="2" id="KW-1185">Reference proteome</keyword>
<organism evidence="1 2">
    <name type="scientific">Lentinus brumalis</name>
    <dbReference type="NCBI Taxonomy" id="2498619"/>
    <lineage>
        <taxon>Eukaryota</taxon>
        <taxon>Fungi</taxon>
        <taxon>Dikarya</taxon>
        <taxon>Basidiomycota</taxon>
        <taxon>Agaricomycotina</taxon>
        <taxon>Agaricomycetes</taxon>
        <taxon>Polyporales</taxon>
        <taxon>Polyporaceae</taxon>
        <taxon>Lentinus</taxon>
    </lineage>
</organism>
<accession>A0A371D0I2</accession>
<dbReference type="Proteomes" id="UP000256964">
    <property type="component" value="Unassembled WGS sequence"/>
</dbReference>
<name>A0A371D0I2_9APHY</name>
<evidence type="ECO:0000313" key="1">
    <source>
        <dbReference type="EMBL" id="RDX46061.1"/>
    </source>
</evidence>
<reference evidence="1 2" key="1">
    <citation type="journal article" date="2018" name="Biotechnol. Biofuels">
        <title>Integrative visual omics of the white-rot fungus Polyporus brumalis exposes the biotechnological potential of its oxidative enzymes for delignifying raw plant biomass.</title>
        <authorList>
            <person name="Miyauchi S."/>
            <person name="Rancon A."/>
            <person name="Drula E."/>
            <person name="Hage H."/>
            <person name="Chaduli D."/>
            <person name="Favel A."/>
            <person name="Grisel S."/>
            <person name="Henrissat B."/>
            <person name="Herpoel-Gimbert I."/>
            <person name="Ruiz-Duenas F.J."/>
            <person name="Chevret D."/>
            <person name="Hainaut M."/>
            <person name="Lin J."/>
            <person name="Wang M."/>
            <person name="Pangilinan J."/>
            <person name="Lipzen A."/>
            <person name="Lesage-Meessen L."/>
            <person name="Navarro D."/>
            <person name="Riley R."/>
            <person name="Grigoriev I.V."/>
            <person name="Zhou S."/>
            <person name="Raouche S."/>
            <person name="Rosso M.N."/>
        </authorList>
    </citation>
    <scope>NUCLEOTIDE SEQUENCE [LARGE SCALE GENOMIC DNA]</scope>
    <source>
        <strain evidence="1 2">BRFM 1820</strain>
    </source>
</reference>
<sequence>MSSGFAGGPHVRRCRRTALHVIVSLCRPVRPVQVVVLIHTCDVIVAQMEPRLVEIHVQHEHYVVLPRRAGVHARSGVEGFGIGGVEEEEGDNRDRDWEHCGQVRRGRACRRVVTDAMPLSR</sequence>
<gene>
    <name evidence="1" type="ORF">OH76DRAFT_908275</name>
</gene>
<proteinExistence type="predicted"/>
<dbReference type="AlphaFoldDB" id="A0A371D0I2"/>